<feature type="transmembrane region" description="Helical" evidence="1">
    <location>
        <begin position="12"/>
        <end position="31"/>
    </location>
</feature>
<proteinExistence type="predicted"/>
<accession>A0ABQ6PIP7</accession>
<keyword evidence="1" id="KW-0812">Transmembrane</keyword>
<keyword evidence="3" id="KW-1185">Reference proteome</keyword>
<feature type="transmembrane region" description="Helical" evidence="1">
    <location>
        <begin position="161"/>
        <end position="178"/>
    </location>
</feature>
<evidence type="ECO:0008006" key="4">
    <source>
        <dbReference type="Google" id="ProtNLM"/>
    </source>
</evidence>
<evidence type="ECO:0000313" key="2">
    <source>
        <dbReference type="EMBL" id="GMQ27814.1"/>
    </source>
</evidence>
<gene>
    <name evidence="2" type="ORF">Aconfl_04560</name>
</gene>
<dbReference type="EMBL" id="BTPD01000001">
    <property type="protein sequence ID" value="GMQ27814.1"/>
    <property type="molecule type" value="Genomic_DNA"/>
</dbReference>
<keyword evidence="1" id="KW-1133">Transmembrane helix</keyword>
<keyword evidence="1" id="KW-0472">Membrane</keyword>
<dbReference type="RefSeq" id="WP_338222613.1">
    <property type="nucleotide sequence ID" value="NZ_BTPD01000001.1"/>
</dbReference>
<feature type="transmembrane region" description="Helical" evidence="1">
    <location>
        <begin position="51"/>
        <end position="70"/>
    </location>
</feature>
<sequence>MFDKLNLGLLDLLTILLPGGLLIGFLIFVGWPEDLFVLNSLADSPWMEGTIFFSTAYVSGHFIYLVSSFLDGWIYDKIKTIWWSNLSLFNQALGIRSVKIQTVSRGDFNTFKYAMAYLLTHKPNLHSAVERTMAESKFFRSFCVVLFVGIVFSLVKSNWVLGGICLGLMLLSLIRYLTQRAKSIESAYQYLILLHEGDLGSFPPQEDELKLYTGQKKSDFWKKVGSSIKQVFVRGS</sequence>
<evidence type="ECO:0000313" key="3">
    <source>
        <dbReference type="Proteomes" id="UP001338309"/>
    </source>
</evidence>
<evidence type="ECO:0000256" key="1">
    <source>
        <dbReference type="SAM" id="Phobius"/>
    </source>
</evidence>
<organism evidence="2 3">
    <name type="scientific">Algoriphagus confluentis</name>
    <dbReference type="NCBI Taxonomy" id="1697556"/>
    <lineage>
        <taxon>Bacteria</taxon>
        <taxon>Pseudomonadati</taxon>
        <taxon>Bacteroidota</taxon>
        <taxon>Cytophagia</taxon>
        <taxon>Cytophagales</taxon>
        <taxon>Cyclobacteriaceae</taxon>
        <taxon>Algoriphagus</taxon>
    </lineage>
</organism>
<feature type="transmembrane region" description="Helical" evidence="1">
    <location>
        <begin position="138"/>
        <end position="155"/>
    </location>
</feature>
<protein>
    <recommendedName>
        <fullName evidence="4">ABC transmembrane type-1 domain-containing protein</fullName>
    </recommendedName>
</protein>
<reference evidence="2 3" key="1">
    <citation type="submission" date="2023-08" db="EMBL/GenBank/DDBJ databases">
        <title>Draft genome sequence of Algoriphagus confluentis.</title>
        <authorList>
            <person name="Takatani N."/>
            <person name="Hosokawa M."/>
            <person name="Sawabe T."/>
        </authorList>
    </citation>
    <scope>NUCLEOTIDE SEQUENCE [LARGE SCALE GENOMIC DNA]</scope>
    <source>
        <strain evidence="2 3">NBRC 111222</strain>
    </source>
</reference>
<comment type="caution">
    <text evidence="2">The sequence shown here is derived from an EMBL/GenBank/DDBJ whole genome shotgun (WGS) entry which is preliminary data.</text>
</comment>
<dbReference type="Proteomes" id="UP001338309">
    <property type="component" value="Unassembled WGS sequence"/>
</dbReference>
<name>A0ABQ6PIP7_9BACT</name>